<proteinExistence type="predicted"/>
<dbReference type="EMBL" id="CP000142">
    <property type="protein sequence ID" value="ABA89215.1"/>
    <property type="molecule type" value="Genomic_DNA"/>
</dbReference>
<sequence>MSFSEPVKDQLDLFGAVVDNLAIMVDMARSAFNHQCRQMLAEMEHHKVIVEEEIALATERIDNLLAELSAKDQVNAIKLHSVLAHLQIVTEALGELVHPLRRQISDGVPFSPKACSQINDLLKGHLEILRALADVLKTDNDVLKTYISDEKGPQVCSLCIEFATDHEARLIEGLCTPHAAPLYLGILDCLRVMAQHEISVAQLLREISKAEGPMA</sequence>
<reference evidence="1 2" key="2">
    <citation type="journal article" date="2012" name="BMC Genomics">
        <title>The genome of Pelobacter carbinolicus reveals surprising metabolic capabilities and physiological features.</title>
        <authorList>
            <person name="Aklujkar M."/>
            <person name="Haveman S.A."/>
            <person name="Didonato R.Jr."/>
            <person name="Chertkov O."/>
            <person name="Han C.S."/>
            <person name="Land M.L."/>
            <person name="Brown P."/>
            <person name="Lovley D.R."/>
        </authorList>
    </citation>
    <scope>NUCLEOTIDE SEQUENCE [LARGE SCALE GENOMIC DNA]</scope>
    <source>
        <strain evidence="2">DSM 2380 / NBRC 103641 / GraBd1</strain>
    </source>
</reference>
<dbReference type="KEGG" id="pca:Pcar_1974"/>
<evidence type="ECO:0000313" key="2">
    <source>
        <dbReference type="Proteomes" id="UP000002534"/>
    </source>
</evidence>
<organism evidence="1 2">
    <name type="scientific">Syntrophotalea carbinolica (strain DSM 2380 / NBRC 103641 / GraBd1)</name>
    <name type="common">Pelobacter carbinolicus</name>
    <dbReference type="NCBI Taxonomy" id="338963"/>
    <lineage>
        <taxon>Bacteria</taxon>
        <taxon>Pseudomonadati</taxon>
        <taxon>Thermodesulfobacteriota</taxon>
        <taxon>Desulfuromonadia</taxon>
        <taxon>Desulfuromonadales</taxon>
        <taxon>Syntrophotaleaceae</taxon>
        <taxon>Syntrophotalea</taxon>
    </lineage>
</organism>
<dbReference type="InterPro" id="IPR038078">
    <property type="entry name" value="PhoU-like_sf"/>
</dbReference>
<name>Q3A342_SYNC1</name>
<accession>Q3A342</accession>
<gene>
    <name evidence="1" type="ordered locus">Pcar_1974</name>
</gene>
<dbReference type="SUPFAM" id="SSF109755">
    <property type="entry name" value="PhoU-like"/>
    <property type="match status" value="1"/>
</dbReference>
<dbReference type="AlphaFoldDB" id="Q3A342"/>
<dbReference type="Gene3D" id="1.20.58.220">
    <property type="entry name" value="Phosphate transport system protein phou homolog 2, domain 2"/>
    <property type="match status" value="1"/>
</dbReference>
<protein>
    <recommendedName>
        <fullName evidence="3">DUF47 domain-containing protein</fullName>
    </recommendedName>
</protein>
<dbReference type="RefSeq" id="WP_011341721.1">
    <property type="nucleotide sequence ID" value="NC_007498.2"/>
</dbReference>
<dbReference type="eggNOG" id="COG1283">
    <property type="taxonomic scope" value="Bacteria"/>
</dbReference>
<dbReference type="HOGENOM" id="CLU_1364349_0_0_7"/>
<evidence type="ECO:0008006" key="3">
    <source>
        <dbReference type="Google" id="ProtNLM"/>
    </source>
</evidence>
<dbReference type="Proteomes" id="UP000002534">
    <property type="component" value="Chromosome"/>
</dbReference>
<reference evidence="2" key="1">
    <citation type="submission" date="2005-10" db="EMBL/GenBank/DDBJ databases">
        <title>Complete sequence of Pelobacter carbinolicus DSM 2380.</title>
        <authorList>
            <person name="Copeland A."/>
            <person name="Lucas S."/>
            <person name="Lapidus A."/>
            <person name="Barry K."/>
            <person name="Detter J.C."/>
            <person name="Glavina T."/>
            <person name="Hammon N."/>
            <person name="Israni S."/>
            <person name="Pitluck S."/>
            <person name="Chertkov O."/>
            <person name="Schmutz J."/>
            <person name="Larimer F."/>
            <person name="Land M."/>
            <person name="Kyrpides N."/>
            <person name="Ivanova N."/>
            <person name="Richardson P."/>
        </authorList>
    </citation>
    <scope>NUCLEOTIDE SEQUENCE [LARGE SCALE GENOMIC DNA]</scope>
    <source>
        <strain evidence="2">DSM 2380 / NBRC 103641 / GraBd1</strain>
    </source>
</reference>
<dbReference type="OrthoDB" id="5387298at2"/>
<keyword evidence="2" id="KW-1185">Reference proteome</keyword>
<evidence type="ECO:0000313" key="1">
    <source>
        <dbReference type="EMBL" id="ABA89215.1"/>
    </source>
</evidence>